<evidence type="ECO:0000313" key="4">
    <source>
        <dbReference type="Proteomes" id="UP000278673"/>
    </source>
</evidence>
<dbReference type="InterPro" id="IPR006442">
    <property type="entry name" value="Antitoxin_Phd/YefM"/>
</dbReference>
<dbReference type="Pfam" id="PF02604">
    <property type="entry name" value="PhdYeFM_antitox"/>
    <property type="match status" value="1"/>
</dbReference>
<dbReference type="SUPFAM" id="SSF143120">
    <property type="entry name" value="YefM-like"/>
    <property type="match status" value="1"/>
</dbReference>
<keyword evidence="4" id="KW-1185">Reference proteome</keyword>
<comment type="similarity">
    <text evidence="1 2">Belongs to the phD/YefM antitoxin family.</text>
</comment>
<comment type="caution">
    <text evidence="3">The sequence shown here is derived from an EMBL/GenBank/DDBJ whole genome shotgun (WGS) entry which is preliminary data.</text>
</comment>
<dbReference type="RefSeq" id="WP_122399245.1">
    <property type="nucleotide sequence ID" value="NZ_RFFJ01000190.1"/>
</dbReference>
<accession>A0A3M2L687</accession>
<dbReference type="AlphaFoldDB" id="A0A3M2L687"/>
<reference evidence="3 4" key="1">
    <citation type="submission" date="2018-10" db="EMBL/GenBank/DDBJ databases">
        <title>Isolation, diversity and antifungal activity of actinobacteria from wheat.</title>
        <authorList>
            <person name="Han C."/>
        </authorList>
    </citation>
    <scope>NUCLEOTIDE SEQUENCE [LARGE SCALE GENOMIC DNA]</scope>
    <source>
        <strain evidence="3 4">NEAU-YY642</strain>
    </source>
</reference>
<evidence type="ECO:0000256" key="2">
    <source>
        <dbReference type="RuleBase" id="RU362080"/>
    </source>
</evidence>
<protein>
    <recommendedName>
        <fullName evidence="2">Antitoxin</fullName>
    </recommendedName>
</protein>
<evidence type="ECO:0000256" key="1">
    <source>
        <dbReference type="ARBA" id="ARBA00009981"/>
    </source>
</evidence>
<sequence length="96" mass="10123">MSNIAISAAGSQLGALVRRAAHGRETIALTDHGHVAALLVSPQLLEDLEDSLAILQYELREARGERGGRASMAVVRAMLEAGGDERDTSLSSSPTR</sequence>
<dbReference type="EMBL" id="RFFJ01000190">
    <property type="protein sequence ID" value="RMI33159.1"/>
    <property type="molecule type" value="Genomic_DNA"/>
</dbReference>
<evidence type="ECO:0000313" key="3">
    <source>
        <dbReference type="EMBL" id="RMI33159.1"/>
    </source>
</evidence>
<comment type="function">
    <text evidence="2">Antitoxin component of a type II toxin-antitoxin (TA) system.</text>
</comment>
<dbReference type="Gene3D" id="3.40.1620.10">
    <property type="entry name" value="YefM-like domain"/>
    <property type="match status" value="1"/>
</dbReference>
<gene>
    <name evidence="3" type="ORF">EBN88_24550</name>
</gene>
<dbReference type="Proteomes" id="UP000278673">
    <property type="component" value="Unassembled WGS sequence"/>
</dbReference>
<dbReference type="InterPro" id="IPR036165">
    <property type="entry name" value="YefM-like_sf"/>
</dbReference>
<organism evidence="3 4">
    <name type="scientific">Streptomyces triticirhizae</name>
    <dbReference type="NCBI Taxonomy" id="2483353"/>
    <lineage>
        <taxon>Bacteria</taxon>
        <taxon>Bacillati</taxon>
        <taxon>Actinomycetota</taxon>
        <taxon>Actinomycetes</taxon>
        <taxon>Kitasatosporales</taxon>
        <taxon>Streptomycetaceae</taxon>
        <taxon>Streptomyces</taxon>
    </lineage>
</organism>
<name>A0A3M2L687_9ACTN</name>
<proteinExistence type="inferred from homology"/>